<dbReference type="AlphaFoldDB" id="A0A0N1JRG9"/>
<evidence type="ECO:0000313" key="2">
    <source>
        <dbReference type="Proteomes" id="UP000037939"/>
    </source>
</evidence>
<sequence length="561" mass="58905">MSDHDESVSPLFNKMDALMARHRGGSVRPDDDVLPVLTEVADADADALELDPLDIPVLTVEAAPVPSALMFDPKEFLTHQPAVARPVEVVPEPAASKAQPEFLDLPLLDLDSLLEVPAPFGEAAHSAARANAPVQEDLPVDTPTEALAPSAETLQWETTVTPPAAIVDEAAFSAATDIKVIEPTALQWEDAPSAALTASVEYQSEAAAIETLQAVTVDEVHFADAHGDDDIPVLTAEAVIEEGTDWEPVSPWWDDAATTETVTVEAWAESAGQGFVADASVAAPSAAADTDAVAETVVEAESQSEPVFTVEFTHVGESRLEVDLDELSLAAQEVPVIETEAFNPDVLNTHGAAPAVQTAEALLPSPEAVEPRPEPIWHVEVVSAPAPLESPVDTPVELASTVPEEAIAAVPAEAPAALVSEPVLEPHIETVAVPFAEPALQTSSAPEPAPEPEPIAPAALPPVEFAPVADIAAAPPEAATAQMDASAIAEVTAGVAAHLAVDISTEVERLTRQHFQQMMQSLYGEAVIALVEKVSLELEARLAPRIDELVRAELRNRGLLD</sequence>
<protein>
    <submittedName>
        <fullName evidence="1">Uncharacterized protein</fullName>
    </submittedName>
</protein>
<proteinExistence type="predicted"/>
<keyword evidence="2" id="KW-1185">Reference proteome</keyword>
<dbReference type="STRING" id="857265.WG78_21510"/>
<dbReference type="Proteomes" id="UP000037939">
    <property type="component" value="Unassembled WGS sequence"/>
</dbReference>
<dbReference type="RefSeq" id="WP_053939870.1">
    <property type="nucleotide sequence ID" value="NZ_LAQT01000038.1"/>
</dbReference>
<dbReference type="EMBL" id="LAQT01000038">
    <property type="protein sequence ID" value="KPC49140.1"/>
    <property type="molecule type" value="Genomic_DNA"/>
</dbReference>
<name>A0A0N1JRG9_9NEIS</name>
<dbReference type="OrthoDB" id="8589970at2"/>
<gene>
    <name evidence="1" type="ORF">WG78_21510</name>
</gene>
<reference evidence="1 2" key="1">
    <citation type="submission" date="2015-07" db="EMBL/GenBank/DDBJ databases">
        <title>Draft genome sequence of the Amantichitinum ursilacus IGB-41, a new chitin-degrading bacterium.</title>
        <authorList>
            <person name="Kirstahler P."/>
            <person name="Guenther M."/>
            <person name="Grumaz C."/>
            <person name="Rupp S."/>
            <person name="Zibek S."/>
            <person name="Sohn K."/>
        </authorList>
    </citation>
    <scope>NUCLEOTIDE SEQUENCE [LARGE SCALE GENOMIC DNA]</scope>
    <source>
        <strain evidence="1 2">IGB-41</strain>
    </source>
</reference>
<organism evidence="1 2">
    <name type="scientific">Amantichitinum ursilacus</name>
    <dbReference type="NCBI Taxonomy" id="857265"/>
    <lineage>
        <taxon>Bacteria</taxon>
        <taxon>Pseudomonadati</taxon>
        <taxon>Pseudomonadota</taxon>
        <taxon>Betaproteobacteria</taxon>
        <taxon>Neisseriales</taxon>
        <taxon>Chitinibacteraceae</taxon>
        <taxon>Amantichitinum</taxon>
    </lineage>
</organism>
<evidence type="ECO:0000313" key="1">
    <source>
        <dbReference type="EMBL" id="KPC49140.1"/>
    </source>
</evidence>
<comment type="caution">
    <text evidence="1">The sequence shown here is derived from an EMBL/GenBank/DDBJ whole genome shotgun (WGS) entry which is preliminary data.</text>
</comment>
<accession>A0A0N1JRG9</accession>